<evidence type="ECO:0000313" key="2">
    <source>
        <dbReference type="EMBL" id="TGB01596.1"/>
    </source>
</evidence>
<reference evidence="2 3" key="1">
    <citation type="journal article" date="2003" name="Int. J. Syst. Evol. Microbiol.">
        <title>Halobacillus salinus sp. nov., isolated from a salt lake on the coast of the East Sea in Korea.</title>
        <authorList>
            <person name="Yoon J.H."/>
            <person name="Kang K.H."/>
            <person name="Park Y.H."/>
        </authorList>
    </citation>
    <scope>NUCLEOTIDE SEQUENCE [LARGE SCALE GENOMIC DNA]</scope>
    <source>
        <strain evidence="2 3">HSL-3</strain>
    </source>
</reference>
<proteinExistence type="predicted"/>
<protein>
    <submittedName>
        <fullName evidence="2">Uncharacterized protein</fullName>
    </submittedName>
</protein>
<keyword evidence="1" id="KW-0472">Membrane</keyword>
<evidence type="ECO:0000256" key="1">
    <source>
        <dbReference type="SAM" id="Phobius"/>
    </source>
</evidence>
<dbReference type="RefSeq" id="WP_079477926.1">
    <property type="nucleotide sequence ID" value="NZ_FVYZ01000003.1"/>
</dbReference>
<keyword evidence="3" id="KW-1185">Reference proteome</keyword>
<keyword evidence="1" id="KW-0812">Transmembrane</keyword>
<name>A0A4Z0GY14_9BACI</name>
<organism evidence="2 3">
    <name type="scientific">Halobacillus salinus</name>
    <dbReference type="NCBI Taxonomy" id="192814"/>
    <lineage>
        <taxon>Bacteria</taxon>
        <taxon>Bacillati</taxon>
        <taxon>Bacillota</taxon>
        <taxon>Bacilli</taxon>
        <taxon>Bacillales</taxon>
        <taxon>Bacillaceae</taxon>
        <taxon>Halobacillus</taxon>
    </lineage>
</organism>
<comment type="caution">
    <text evidence="2">The sequence shown here is derived from an EMBL/GenBank/DDBJ whole genome shotgun (WGS) entry which is preliminary data.</text>
</comment>
<gene>
    <name evidence="2" type="ORF">E4663_15675</name>
</gene>
<accession>A0A4Z0GY14</accession>
<dbReference type="AlphaFoldDB" id="A0A4Z0GY14"/>
<sequence>MLKTHPFNWVATIIIVLIVGVYVVTNYGMIRSEHLEEATVTEKHHGEDGYYVMVDDQKLHVKDTSTWMLLEADETYNLTYEWYGMKKPYITEVNQAHDDDQIGGGH</sequence>
<dbReference type="Proteomes" id="UP000297982">
    <property type="component" value="Unassembled WGS sequence"/>
</dbReference>
<dbReference type="EMBL" id="SRJC01000005">
    <property type="protein sequence ID" value="TGB01596.1"/>
    <property type="molecule type" value="Genomic_DNA"/>
</dbReference>
<keyword evidence="1" id="KW-1133">Transmembrane helix</keyword>
<feature type="transmembrane region" description="Helical" evidence="1">
    <location>
        <begin position="6"/>
        <end position="25"/>
    </location>
</feature>
<dbReference type="OrthoDB" id="2969039at2"/>
<evidence type="ECO:0000313" key="3">
    <source>
        <dbReference type="Proteomes" id="UP000297982"/>
    </source>
</evidence>